<comment type="cofactor">
    <cofactor evidence="1">
        <name>pantetheine 4'-phosphate</name>
        <dbReference type="ChEBI" id="CHEBI:47942"/>
    </cofactor>
</comment>
<sequence>MTARIEPGLPLTAAQTEIWFDEQFADGDLAYNMADHFDLRGPLDPARLEEALRLALDEAECFRVRLTEADGEPRQTVEPLENLPYTTVDLSGADDPQEAARAWMARDLDRPIDVMSFPLMRAALLTLGPDHAYLYLCAHHIVSDSFVRPLFYRRLADLYTALHEGRPTGEGQLPPLKTLVDDEIAYASSRRAERDRAYWARTYADAPDPVSFAGREPVHARGFLRRSTTLPRPVVQRLRALAGRAEVTWPTLVIAAAAAYTQRLTGADEILLTLPVNARTSAAGRSVPGMVANYLPLRVAVAPGTTPENLLRTVADALLRTLRHQRYRGDRVRRDMGLRADDRRPFGPFVNVLPPEPELAFGPCPATLTNLSTGIVNDFMFSVSDSSGDDVEIHLNANPELYSAADLDAHRDRFTAFLTALSEAAPDRPLAGVGVLTEAESRRLLVEWNATERGGGFAGVVERVRQHASVRPDAIAVADGEVRVSYGALAVWADGVAARLTEAGAGLGSLVAVLGEPGARYVGGVLGVLGAGAAWLPLDVDAPIARQTGLLADSGARFLLAGPGQVARAEEIVAADGSGVRVLVLDDPFPGAGARAEGLRPLAGGEDDLAYVIYTSGSTGRPKGAMVHRRGMVNHLLAKVEDLAMTEGDVLVHNAPVTFDISVWQMLAALVSGGTTRVVDRVTAADPDALFGVTVSEGVSVLEVVPSLLRAALDAWETAGGFPSLPKLRYLVVTGEALPVDVCRRWFARYPGIPLVNAYGPTECSDDVTHAVLDASSELGARTPIGRVVRNTRLYVLDDALRPVPVGVAGELYVAGTGVGRGYLADPARTASTFMADPFGPPGERMYRTGDRVVYRPDGQLEFLERRDHQVKIRGRRIELGEIEAALRAVEGVTDAAAQVHTDAATGRKRLVGYLVGPAGADQVRADLAKVLPEYMIPGEFAALDALPLTPNGKVDRKALTAPETTASTSAGRAPRTPQEEILCAAFAEVLNLPSVAADADFFALGGDSISSIQVVSRARKAGLVFAPRDVFLRKTPAALATAAQAAQDAAAVVGTDDGVGELEIMPIAHQLREDGGPVAGPVGSFAQYVVVRVPDHVDSERLARALHAVTDRHDALRMQLDVPVEGLWTLKVRPQGSADLTGAVSEVAVPADADGDAVVVEQAAVAQRRLDPTAGLLVQAVLLNAGPEQPRRLLLMVHHLAVDGVSWRVLLPDLAAAWSAVEADRAPELAPVGTSYRSWSRLLADEARTAARTAELPLWTGHASAPDPLPGTRGLDAVRDTYATARRLRLVLPAEQTAALLTEVAPAFHAEINDVLLTGLALAVADWRRRKNAAGDGSTDTLIELEGHGREQVVDNTDLSRTVGWFTSAFPVRLAPGELDWDEVWAGGDAVGTAFKRIKEQLRALPDHGLGYGLLRYLNPQTSALLARHPRPRIGFNYMGRFGAAGAADWSLSGEGAAVGTAAAPEMPLQHVLEVTPVTEDRPDGPHLVADWLWAGEILPDEDARDIARTWFRALELLVTHAARPGAGGRVPSDLPLVSVTQDELDAYEAELSGPGLADVLPLAPLQKGLLFLSEYERDGDGVDAYVLQLGLELGGDVDAARLRAACAQLLHRHPNLRATFRHRESGAPVQLVPSVVEVPWRETDLSTESDAAAAVARLADDERARRFDLSDPAQAPLMRFVLARTGPDRHRFLWTIHHSLVDGWSMPLLVKELFTLYAADAGTPAPPEPAPYRDYLAWLAEQDTEAALAAWKEALHGVEEPTLATPEGAGRAAVHADTVTLPVPEPLATGLAAWARDRGLTLNTVFQGCWALLLGSLTGRDDIVFGAVTSGRPAEVPGVESMIGLFLNTVPVRVRPRPEETVAGLLAGIQERQSALMPYEHVGLAEIQNRAGIGDLFDTVLLFENFPLDEESVRASATGLRLLEAEARDGRHYPLSLAVLPGPGHRLDLRFDYAPDLFTQDAVERLGSRLLHLLAAVPATADRPLAALGLVDEAESRRLLVEWNATERGGGFAGVVERVRQHASARPDAVAVADGEVQVSYGALAVWADGVAGRLAEAGAGVGSLVAVLGEPGARYVGGVLGVLGAGAAWLPLDVDAPIARQTGLLADSGARFLLTGPGELARAREIAEAYDGELSVLCLDDPFPAVGARAEGLRPLAGGEDDLAYVIYTSGSTGRPKGAMVHRRGMVNHLLAKVEDLAMTEGDVLVHNAPVTFDISVWQMLAALVSGGTTRVVDRVTAADPDALFGVTVSEGVSVLEVVPSLLRAALDAWETAGGFPSLPKLRYLVVTGEALPADVCRRWFARYPGIPLVNAYGPTECSDDVTHAVLTVDTDLAGSRVPIGRVVRNTRLYVLDDALRPVPVGVPGELYVAGTGVGRGYLADPARTASTFMADPFGPPGERMYRTGDRVVYRPDGQLEFLERRDHQVKIRGRRIELGEIEAALRAVEGVTDAAAQVHTDAATGRKRLVGYLVGPADPARVRADLLLVLPEYMVPGEYVRLDALPLTPNGKVDRKALTAPEATALTGEGRAPRTPQEETFCAAFADVLDLPSVAADADFFALGGDSISSIQLVGRARKAGLVITPRDVFLHKTPAALATAAQAAGEAPAVYEPVAADRPLVALSDDELDEFDMEFGDFQ</sequence>
<dbReference type="Gene3D" id="3.30.559.30">
    <property type="entry name" value="Nonribosomal peptide synthetase, condensation domain"/>
    <property type="match status" value="3"/>
</dbReference>
<organism evidence="8 9">
    <name type="scientific">Streptomyces rimosus subsp. rimosus</name>
    <dbReference type="NCBI Taxonomy" id="132474"/>
    <lineage>
        <taxon>Bacteria</taxon>
        <taxon>Bacillati</taxon>
        <taxon>Actinomycetota</taxon>
        <taxon>Actinomycetes</taxon>
        <taxon>Kitasatosporales</taxon>
        <taxon>Streptomycetaceae</taxon>
        <taxon>Streptomyces</taxon>
    </lineage>
</organism>
<keyword evidence="9" id="KW-1185">Reference proteome</keyword>
<dbReference type="Pfam" id="PF00668">
    <property type="entry name" value="Condensation"/>
    <property type="match status" value="3"/>
</dbReference>
<dbReference type="InterPro" id="IPR009081">
    <property type="entry name" value="PP-bd_ACP"/>
</dbReference>
<keyword evidence="3" id="KW-0597">Phosphoprotein</keyword>
<dbReference type="InterPro" id="IPR010071">
    <property type="entry name" value="AA_adenyl_dom"/>
</dbReference>
<keyword evidence="5" id="KW-0045">Antibiotic biosynthesis</keyword>
<keyword evidence="4" id="KW-0677">Repeat</keyword>
<dbReference type="SMART" id="SM00823">
    <property type="entry name" value="PKS_PP"/>
    <property type="match status" value="2"/>
</dbReference>
<dbReference type="InterPro" id="IPR020806">
    <property type="entry name" value="PKS_PP-bd"/>
</dbReference>
<dbReference type="SUPFAM" id="SSF47336">
    <property type="entry name" value="ACP-like"/>
    <property type="match status" value="2"/>
</dbReference>
<dbReference type="PROSITE" id="PS00455">
    <property type="entry name" value="AMP_BINDING"/>
    <property type="match status" value="2"/>
</dbReference>
<dbReference type="Gene3D" id="3.40.50.980">
    <property type="match status" value="4"/>
</dbReference>
<feature type="domain" description="Carrier" evidence="7">
    <location>
        <begin position="974"/>
        <end position="1048"/>
    </location>
</feature>
<accession>A0ABY3Z2Q5</accession>
<evidence type="ECO:0000313" key="8">
    <source>
        <dbReference type="EMBL" id="UNZ04548.1"/>
    </source>
</evidence>
<evidence type="ECO:0000256" key="3">
    <source>
        <dbReference type="ARBA" id="ARBA00022553"/>
    </source>
</evidence>
<dbReference type="EMBL" id="CP094298">
    <property type="protein sequence ID" value="UNZ04548.1"/>
    <property type="molecule type" value="Genomic_DNA"/>
</dbReference>
<dbReference type="RefSeq" id="WP_003979973.1">
    <property type="nucleotide sequence ID" value="NZ_CP043497.1"/>
</dbReference>
<dbReference type="Gene3D" id="2.30.38.10">
    <property type="entry name" value="Luciferase, Domain 3"/>
    <property type="match status" value="2"/>
</dbReference>
<feature type="domain" description="Carrier" evidence="7">
    <location>
        <begin position="2532"/>
        <end position="2606"/>
    </location>
</feature>
<dbReference type="InterPro" id="IPR025110">
    <property type="entry name" value="AMP-bd_C"/>
</dbReference>
<gene>
    <name evidence="8" type="primary">lgrD6</name>
    <name evidence="8" type="ORF">SRIMR7_20520</name>
</gene>
<feature type="region of interest" description="Disordered" evidence="6">
    <location>
        <begin position="955"/>
        <end position="976"/>
    </location>
</feature>
<dbReference type="CDD" id="cd05930">
    <property type="entry name" value="A_NRPS"/>
    <property type="match status" value="2"/>
</dbReference>
<dbReference type="Gene3D" id="3.30.300.30">
    <property type="match status" value="2"/>
</dbReference>
<evidence type="ECO:0000256" key="4">
    <source>
        <dbReference type="ARBA" id="ARBA00022737"/>
    </source>
</evidence>
<dbReference type="NCBIfam" id="TIGR01720">
    <property type="entry name" value="NRPS-para261"/>
    <property type="match status" value="1"/>
</dbReference>
<dbReference type="InterPro" id="IPR001242">
    <property type="entry name" value="Condensation_dom"/>
</dbReference>
<dbReference type="InterPro" id="IPR010060">
    <property type="entry name" value="NRPS_synth"/>
</dbReference>
<dbReference type="NCBIfam" id="TIGR01733">
    <property type="entry name" value="AA-adenyl-dom"/>
    <property type="match status" value="2"/>
</dbReference>
<dbReference type="InterPro" id="IPR000873">
    <property type="entry name" value="AMP-dep_synth/lig_dom"/>
</dbReference>
<evidence type="ECO:0000313" key="9">
    <source>
        <dbReference type="Proteomes" id="UP000829494"/>
    </source>
</evidence>
<reference evidence="8 9" key="1">
    <citation type="submission" date="2022-03" db="EMBL/GenBank/DDBJ databases">
        <title>Complete genome of Streptomyces rimosus ssp. rimosus R7 (=ATCC 10970).</title>
        <authorList>
            <person name="Beganovic S."/>
            <person name="Ruckert C."/>
            <person name="Busche T."/>
            <person name="Kalinowski J."/>
            <person name="Wittmann C."/>
        </authorList>
    </citation>
    <scope>NUCLEOTIDE SEQUENCE [LARGE SCALE GENOMIC DNA]</scope>
    <source>
        <strain evidence="8 9">R7</strain>
    </source>
</reference>
<dbReference type="NCBIfam" id="NF003417">
    <property type="entry name" value="PRK04813.1"/>
    <property type="match status" value="2"/>
</dbReference>
<dbReference type="SUPFAM" id="SSF52777">
    <property type="entry name" value="CoA-dependent acyltransferases"/>
    <property type="match status" value="6"/>
</dbReference>
<dbReference type="GeneID" id="66856351"/>
<dbReference type="Proteomes" id="UP000829494">
    <property type="component" value="Chromosome"/>
</dbReference>
<dbReference type="Pfam" id="PF00501">
    <property type="entry name" value="AMP-binding"/>
    <property type="match status" value="2"/>
</dbReference>
<dbReference type="PROSITE" id="PS50075">
    <property type="entry name" value="CARRIER"/>
    <property type="match status" value="2"/>
</dbReference>
<dbReference type="CDD" id="cd19543">
    <property type="entry name" value="DCL_NRPS"/>
    <property type="match status" value="1"/>
</dbReference>
<dbReference type="Gene3D" id="1.10.1200.10">
    <property type="entry name" value="ACP-like"/>
    <property type="match status" value="1"/>
</dbReference>
<evidence type="ECO:0000256" key="2">
    <source>
        <dbReference type="ARBA" id="ARBA00022450"/>
    </source>
</evidence>
<dbReference type="InterPro" id="IPR029058">
    <property type="entry name" value="AB_hydrolase_fold"/>
</dbReference>
<protein>
    <submittedName>
        <fullName evidence="8">Linear gramicidin synthase subunit D</fullName>
    </submittedName>
</protein>
<dbReference type="InterPro" id="IPR006162">
    <property type="entry name" value="Ppantetheine_attach_site"/>
</dbReference>
<dbReference type="InterPro" id="IPR023213">
    <property type="entry name" value="CAT-like_dom_sf"/>
</dbReference>
<dbReference type="InterPro" id="IPR036736">
    <property type="entry name" value="ACP-like_sf"/>
</dbReference>
<name>A0ABY3Z2Q5_STRRM</name>
<dbReference type="Gene3D" id="3.30.559.10">
    <property type="entry name" value="Chloramphenicol acetyltransferase-like domain"/>
    <property type="match status" value="3"/>
</dbReference>
<evidence type="ECO:0000256" key="1">
    <source>
        <dbReference type="ARBA" id="ARBA00001957"/>
    </source>
</evidence>
<dbReference type="PROSITE" id="PS00012">
    <property type="entry name" value="PHOSPHOPANTETHEINE"/>
    <property type="match status" value="2"/>
</dbReference>
<keyword evidence="2" id="KW-0596">Phosphopantetheine</keyword>
<dbReference type="Pfam" id="PF13193">
    <property type="entry name" value="AMP-binding_C"/>
    <property type="match status" value="2"/>
</dbReference>
<evidence type="ECO:0000256" key="6">
    <source>
        <dbReference type="SAM" id="MobiDB-lite"/>
    </source>
</evidence>
<dbReference type="InterPro" id="IPR020845">
    <property type="entry name" value="AMP-binding_CS"/>
</dbReference>
<dbReference type="SUPFAM" id="SSF56801">
    <property type="entry name" value="Acetyl-CoA synthetase-like"/>
    <property type="match status" value="2"/>
</dbReference>
<evidence type="ECO:0000256" key="5">
    <source>
        <dbReference type="ARBA" id="ARBA00023194"/>
    </source>
</evidence>
<dbReference type="PANTHER" id="PTHR45527:SF1">
    <property type="entry name" value="FATTY ACID SYNTHASE"/>
    <property type="match status" value="1"/>
</dbReference>
<dbReference type="InterPro" id="IPR045851">
    <property type="entry name" value="AMP-bd_C_sf"/>
</dbReference>
<dbReference type="Gene3D" id="3.40.50.1820">
    <property type="entry name" value="alpha/beta hydrolase"/>
    <property type="match status" value="1"/>
</dbReference>
<dbReference type="Pfam" id="PF00550">
    <property type="entry name" value="PP-binding"/>
    <property type="match status" value="2"/>
</dbReference>
<proteinExistence type="predicted"/>
<evidence type="ECO:0000259" key="7">
    <source>
        <dbReference type="PROSITE" id="PS50075"/>
    </source>
</evidence>
<dbReference type="PANTHER" id="PTHR45527">
    <property type="entry name" value="NONRIBOSOMAL PEPTIDE SYNTHETASE"/>
    <property type="match status" value="1"/>
</dbReference>